<evidence type="ECO:0000256" key="3">
    <source>
        <dbReference type="ARBA" id="ARBA00022741"/>
    </source>
</evidence>
<evidence type="ECO:0000256" key="11">
    <source>
        <dbReference type="RuleBase" id="RU000492"/>
    </source>
</evidence>
<organism evidence="16 17">
    <name type="scientific">Leptolyngbya boryana NIES-2135</name>
    <dbReference type="NCBI Taxonomy" id="1973484"/>
    <lineage>
        <taxon>Bacteria</taxon>
        <taxon>Bacillati</taxon>
        <taxon>Cyanobacteriota</taxon>
        <taxon>Cyanophyceae</taxon>
        <taxon>Leptolyngbyales</taxon>
        <taxon>Leptolyngbyaceae</taxon>
        <taxon>Leptolyngbya group</taxon>
        <taxon>Leptolyngbya</taxon>
    </lineage>
</organism>
<dbReference type="PANTHER" id="PTHR47959">
    <property type="entry name" value="ATP-DEPENDENT RNA HELICASE RHLE-RELATED"/>
    <property type="match status" value="1"/>
</dbReference>
<dbReference type="InterPro" id="IPR000629">
    <property type="entry name" value="RNA-helicase_DEAD-box_CS"/>
</dbReference>
<dbReference type="PROSITE" id="PS51195">
    <property type="entry name" value="Q_MOTIF"/>
    <property type="match status" value="1"/>
</dbReference>
<dbReference type="EMBL" id="AP018203">
    <property type="protein sequence ID" value="BAY54913.1"/>
    <property type="molecule type" value="Genomic_DNA"/>
</dbReference>
<dbReference type="Pfam" id="PF00270">
    <property type="entry name" value="DEAD"/>
    <property type="match status" value="1"/>
</dbReference>
<comment type="similarity">
    <text evidence="8 11">Belongs to the DEAD box helicase family.</text>
</comment>
<dbReference type="GO" id="GO:0003724">
    <property type="term" value="F:RNA helicase activity"/>
    <property type="evidence" value="ECO:0007669"/>
    <property type="project" value="UniProtKB-EC"/>
</dbReference>
<dbReference type="SUPFAM" id="SSF52540">
    <property type="entry name" value="P-loop containing nucleoside triphosphate hydrolases"/>
    <property type="match status" value="1"/>
</dbReference>
<dbReference type="GO" id="GO:0005829">
    <property type="term" value="C:cytosol"/>
    <property type="evidence" value="ECO:0007669"/>
    <property type="project" value="TreeGrafter"/>
</dbReference>
<dbReference type="PROSITE" id="PS51194">
    <property type="entry name" value="HELICASE_CTER"/>
    <property type="match status" value="1"/>
</dbReference>
<dbReference type="Pfam" id="PF25399">
    <property type="entry name" value="DeaD_dimer"/>
    <property type="match status" value="1"/>
</dbReference>
<dbReference type="GO" id="GO:0005524">
    <property type="term" value="F:ATP binding"/>
    <property type="evidence" value="ECO:0007669"/>
    <property type="project" value="UniProtKB-KW"/>
</dbReference>
<feature type="short sequence motif" description="Q motif" evidence="10">
    <location>
        <begin position="3"/>
        <end position="31"/>
    </location>
</feature>
<keyword evidence="7" id="KW-0346">Stress response</keyword>
<reference evidence="16 17" key="1">
    <citation type="submission" date="2017-06" db="EMBL/GenBank/DDBJ databases">
        <title>Genome sequencing of cyanobaciteial culture collection at National Institute for Environmental Studies (NIES).</title>
        <authorList>
            <person name="Hirose Y."/>
            <person name="Shimura Y."/>
            <person name="Fujisawa T."/>
            <person name="Nakamura Y."/>
            <person name="Kawachi M."/>
        </authorList>
    </citation>
    <scope>NUCLEOTIDE SEQUENCE [LARGE SCALE GENOMIC DNA]</scope>
    <source>
        <strain evidence="16 17">NIES-2135</strain>
    </source>
</reference>
<evidence type="ECO:0000256" key="2">
    <source>
        <dbReference type="ARBA" id="ARBA00022490"/>
    </source>
</evidence>
<keyword evidence="4 11" id="KW-0378">Hydrolase</keyword>
<dbReference type="InterPro" id="IPR014001">
    <property type="entry name" value="Helicase_ATP-bd"/>
</dbReference>
<dbReference type="PROSITE" id="PS00039">
    <property type="entry name" value="DEAD_ATP_HELICASE"/>
    <property type="match status" value="1"/>
</dbReference>
<dbReference type="InterPro" id="IPR001650">
    <property type="entry name" value="Helicase_C-like"/>
</dbReference>
<evidence type="ECO:0000256" key="9">
    <source>
        <dbReference type="ARBA" id="ARBA00047984"/>
    </source>
</evidence>
<evidence type="ECO:0000259" key="13">
    <source>
        <dbReference type="PROSITE" id="PS51192"/>
    </source>
</evidence>
<dbReference type="InterPro" id="IPR014014">
    <property type="entry name" value="RNA_helicase_DEAD_Q_motif"/>
</dbReference>
<dbReference type="InterPro" id="IPR011545">
    <property type="entry name" value="DEAD/DEAH_box_helicase_dom"/>
</dbReference>
<keyword evidence="17" id="KW-1185">Reference proteome</keyword>
<gene>
    <name evidence="16" type="ORF">NIES2135_17320</name>
</gene>
<dbReference type="PROSITE" id="PS51192">
    <property type="entry name" value="HELICASE_ATP_BIND_1"/>
    <property type="match status" value="1"/>
</dbReference>
<name>A0A1Z4JE35_LEPBY</name>
<dbReference type="InterPro" id="IPR057325">
    <property type="entry name" value="DeaD_dimer"/>
</dbReference>
<comment type="catalytic activity">
    <reaction evidence="9">
        <text>ATP + H2O = ADP + phosphate + H(+)</text>
        <dbReference type="Rhea" id="RHEA:13065"/>
        <dbReference type="ChEBI" id="CHEBI:15377"/>
        <dbReference type="ChEBI" id="CHEBI:15378"/>
        <dbReference type="ChEBI" id="CHEBI:30616"/>
        <dbReference type="ChEBI" id="CHEBI:43474"/>
        <dbReference type="ChEBI" id="CHEBI:456216"/>
        <dbReference type="EC" id="3.6.4.13"/>
    </reaction>
</comment>
<evidence type="ECO:0000256" key="10">
    <source>
        <dbReference type="PROSITE-ProRule" id="PRU00552"/>
    </source>
</evidence>
<evidence type="ECO:0000259" key="14">
    <source>
        <dbReference type="PROSITE" id="PS51194"/>
    </source>
</evidence>
<sequence length="482" mass="53536">MTLSFHSLGLSEDRIRHLEELGFTAPTAIQAQAIPHLLAGRDVVGQAQTGTGKTAAFGLPILERIDTKSPTVQALILTPTRELAMQVCQAIRTFTDDRRVKVVTIYGGQSIDLQVDRLRRGAQIVVGTPGRVIDLLGRGDLRLDNLSWLVLDEADEMLNMGFIQDVEKILNQAPVERQTTFFSATMEPSIRKLVTKFLRSPVTVTIEQPKAAPSRINQVAYTIPRGWTKARAILPILELEDPEAAIIFVRTRRAAAELTSQLQAAGHSVDEYHGDLSQSQRERLLLRFRQQQIKWVVATDIAARGIHVDNLTHVINYDLPDSVESYVHRIGRTGRAGKEGTAISLVHPLDRRKLRDIENHVRQRLEIKPVPTRAEIEARYLDKLQAQVRETLAGERVASFLPIVSQLAEDYEPHTIAAAALQMIYDRTRPAWITIGTDPTPEEEASSRGGAKQKPVKRSRPSGGHSASGSSGQRRHPAARSK</sequence>
<dbReference type="EC" id="3.6.4.13" evidence="1"/>
<dbReference type="SMART" id="SM00490">
    <property type="entry name" value="HELICc"/>
    <property type="match status" value="1"/>
</dbReference>
<dbReference type="CDD" id="cd18787">
    <property type="entry name" value="SF2_C_DEAD"/>
    <property type="match status" value="1"/>
</dbReference>
<keyword evidence="3 11" id="KW-0547">Nucleotide-binding</keyword>
<feature type="domain" description="DEAD-box RNA helicase Q" evidence="15">
    <location>
        <begin position="3"/>
        <end position="31"/>
    </location>
</feature>
<evidence type="ECO:0000256" key="1">
    <source>
        <dbReference type="ARBA" id="ARBA00012552"/>
    </source>
</evidence>
<evidence type="ECO:0000256" key="5">
    <source>
        <dbReference type="ARBA" id="ARBA00022806"/>
    </source>
</evidence>
<dbReference type="InterPro" id="IPR044742">
    <property type="entry name" value="DEAD/DEAH_RhlB"/>
</dbReference>
<feature type="domain" description="Helicase ATP-binding" evidence="13">
    <location>
        <begin position="34"/>
        <end position="204"/>
    </location>
</feature>
<dbReference type="AlphaFoldDB" id="A0A1Z4JE35"/>
<keyword evidence="2" id="KW-0963">Cytoplasm</keyword>
<evidence type="ECO:0000313" key="16">
    <source>
        <dbReference type="EMBL" id="BAY54913.1"/>
    </source>
</evidence>
<proteinExistence type="inferred from homology"/>
<accession>A0A1Z4JE35</accession>
<evidence type="ECO:0000313" key="17">
    <source>
        <dbReference type="Proteomes" id="UP000217895"/>
    </source>
</evidence>
<dbReference type="PANTHER" id="PTHR47959:SF13">
    <property type="entry name" value="ATP-DEPENDENT RNA HELICASE RHLE"/>
    <property type="match status" value="1"/>
</dbReference>
<dbReference type="FunFam" id="3.40.50.300:FF:000108">
    <property type="entry name" value="ATP-dependent RNA helicase RhlE"/>
    <property type="match status" value="1"/>
</dbReference>
<dbReference type="InterPro" id="IPR027417">
    <property type="entry name" value="P-loop_NTPase"/>
</dbReference>
<evidence type="ECO:0000256" key="6">
    <source>
        <dbReference type="ARBA" id="ARBA00022840"/>
    </source>
</evidence>
<dbReference type="CDD" id="cd00268">
    <property type="entry name" value="DEADc"/>
    <property type="match status" value="1"/>
</dbReference>
<dbReference type="Pfam" id="PF00271">
    <property type="entry name" value="Helicase_C"/>
    <property type="match status" value="1"/>
</dbReference>
<dbReference type="Gene3D" id="3.40.50.300">
    <property type="entry name" value="P-loop containing nucleotide triphosphate hydrolases"/>
    <property type="match status" value="2"/>
</dbReference>
<evidence type="ECO:0000256" key="7">
    <source>
        <dbReference type="ARBA" id="ARBA00023016"/>
    </source>
</evidence>
<evidence type="ECO:0000259" key="15">
    <source>
        <dbReference type="PROSITE" id="PS51195"/>
    </source>
</evidence>
<evidence type="ECO:0000256" key="8">
    <source>
        <dbReference type="ARBA" id="ARBA00038437"/>
    </source>
</evidence>
<evidence type="ECO:0000256" key="4">
    <source>
        <dbReference type="ARBA" id="ARBA00022801"/>
    </source>
</evidence>
<dbReference type="GO" id="GO:0003723">
    <property type="term" value="F:RNA binding"/>
    <property type="evidence" value="ECO:0007669"/>
    <property type="project" value="UniProtKB-ARBA"/>
</dbReference>
<evidence type="ECO:0000256" key="12">
    <source>
        <dbReference type="SAM" id="MobiDB-lite"/>
    </source>
</evidence>
<feature type="region of interest" description="Disordered" evidence="12">
    <location>
        <begin position="435"/>
        <end position="482"/>
    </location>
</feature>
<dbReference type="SMART" id="SM00487">
    <property type="entry name" value="DEXDc"/>
    <property type="match status" value="1"/>
</dbReference>
<feature type="domain" description="Helicase C-terminal" evidence="14">
    <location>
        <begin position="229"/>
        <end position="376"/>
    </location>
</feature>
<dbReference type="InterPro" id="IPR050079">
    <property type="entry name" value="DEAD_box_RNA_helicase"/>
</dbReference>
<keyword evidence="6 11" id="KW-0067">ATP-binding</keyword>
<dbReference type="GO" id="GO:0016787">
    <property type="term" value="F:hydrolase activity"/>
    <property type="evidence" value="ECO:0007669"/>
    <property type="project" value="UniProtKB-KW"/>
</dbReference>
<feature type="compositionally biased region" description="Basic residues" evidence="12">
    <location>
        <begin position="473"/>
        <end position="482"/>
    </location>
</feature>
<protein>
    <recommendedName>
        <fullName evidence="1">RNA helicase</fullName>
        <ecNumber evidence="1">3.6.4.13</ecNumber>
    </recommendedName>
</protein>
<dbReference type="Proteomes" id="UP000217895">
    <property type="component" value="Chromosome"/>
</dbReference>
<feature type="compositionally biased region" description="Low complexity" evidence="12">
    <location>
        <begin position="461"/>
        <end position="472"/>
    </location>
</feature>
<keyword evidence="5 11" id="KW-0347">Helicase</keyword>